<feature type="compositionally biased region" description="Basic and acidic residues" evidence="1">
    <location>
        <begin position="214"/>
        <end position="224"/>
    </location>
</feature>
<evidence type="ECO:0000256" key="1">
    <source>
        <dbReference type="SAM" id="MobiDB-lite"/>
    </source>
</evidence>
<reference evidence="2" key="1">
    <citation type="submission" date="2023-07" db="EMBL/GenBank/DDBJ databases">
        <authorList>
            <person name="Stuckert A."/>
        </authorList>
    </citation>
    <scope>NUCLEOTIDE SEQUENCE</scope>
</reference>
<dbReference type="Proteomes" id="UP001176940">
    <property type="component" value="Unassembled WGS sequence"/>
</dbReference>
<sequence length="224" mass="24126">MFTLVTGDLGIVGRWRAVCVTALQRPNSDAAAIRIVVGIAAASLSVTRCQRYIIIVLITQQREQWQDSALDPGRQSMKKDKEGEEKWKRRGLSSILGPPRRPSRQDSNAISRALQMQKHPKHLSTSSSSSPEPAESRLRSSGGSVDGHDSSFSPFSSPPANSALGVSSPDGSKELDGAAMKVSTEGSTDSCDGGSRTSGSLFDFPPSPLDLLQEEVKDSDRYCY</sequence>
<proteinExistence type="predicted"/>
<dbReference type="EMBL" id="CAUEEQ010008440">
    <property type="protein sequence ID" value="CAJ0932358.1"/>
    <property type="molecule type" value="Genomic_DNA"/>
</dbReference>
<accession>A0ABN9L625</accession>
<evidence type="ECO:0000313" key="3">
    <source>
        <dbReference type="Proteomes" id="UP001176940"/>
    </source>
</evidence>
<feature type="compositionally biased region" description="Basic and acidic residues" evidence="1">
    <location>
        <begin position="77"/>
        <end position="87"/>
    </location>
</feature>
<organism evidence="2 3">
    <name type="scientific">Ranitomeya imitator</name>
    <name type="common">mimic poison frog</name>
    <dbReference type="NCBI Taxonomy" id="111125"/>
    <lineage>
        <taxon>Eukaryota</taxon>
        <taxon>Metazoa</taxon>
        <taxon>Chordata</taxon>
        <taxon>Craniata</taxon>
        <taxon>Vertebrata</taxon>
        <taxon>Euteleostomi</taxon>
        <taxon>Amphibia</taxon>
        <taxon>Batrachia</taxon>
        <taxon>Anura</taxon>
        <taxon>Neobatrachia</taxon>
        <taxon>Hyloidea</taxon>
        <taxon>Dendrobatidae</taxon>
        <taxon>Dendrobatinae</taxon>
        <taxon>Ranitomeya</taxon>
    </lineage>
</organism>
<name>A0ABN9L625_9NEOB</name>
<comment type="caution">
    <text evidence="2">The sequence shown here is derived from an EMBL/GenBank/DDBJ whole genome shotgun (WGS) entry which is preliminary data.</text>
</comment>
<feature type="region of interest" description="Disordered" evidence="1">
    <location>
        <begin position="66"/>
        <end position="224"/>
    </location>
</feature>
<keyword evidence="3" id="KW-1185">Reference proteome</keyword>
<protein>
    <submittedName>
        <fullName evidence="2">Uncharacterized protein</fullName>
    </submittedName>
</protein>
<evidence type="ECO:0000313" key="2">
    <source>
        <dbReference type="EMBL" id="CAJ0932358.1"/>
    </source>
</evidence>
<gene>
    <name evidence="2" type="ORF">RIMI_LOCUS5047199</name>
</gene>
<feature type="compositionally biased region" description="Low complexity" evidence="1">
    <location>
        <begin position="123"/>
        <end position="143"/>
    </location>
</feature>
<feature type="compositionally biased region" description="Low complexity" evidence="1">
    <location>
        <begin position="150"/>
        <end position="159"/>
    </location>
</feature>
<feature type="compositionally biased region" description="Polar residues" evidence="1">
    <location>
        <begin position="184"/>
        <end position="199"/>
    </location>
</feature>